<protein>
    <submittedName>
        <fullName evidence="1">Uncharacterized protein</fullName>
    </submittedName>
</protein>
<sequence>MKKIGQYSKIKPTSQTVFNRDIEVVYDYRYCDIFENLKDIISLNLRGITIREKCTDNLIFEIYDSLQNKTLIKKKNEG</sequence>
<evidence type="ECO:0000313" key="1">
    <source>
        <dbReference type="EMBL" id="WBY54508.1"/>
    </source>
</evidence>
<accession>A0AAF0AZR7</accession>
<dbReference type="AlphaFoldDB" id="A0AAF0AZR7"/>
<gene>
    <name evidence="1" type="ORF">Py17XNL_000104744</name>
</gene>
<dbReference type="EMBL" id="CP115525">
    <property type="protein sequence ID" value="WBY54508.1"/>
    <property type="molecule type" value="Genomic_DNA"/>
</dbReference>
<name>A0AAF0AZR7_PLAYO</name>
<evidence type="ECO:0000313" key="2">
    <source>
        <dbReference type="Proteomes" id="UP001054126"/>
    </source>
</evidence>
<dbReference type="Proteomes" id="UP001054126">
    <property type="component" value="Chromosome 1"/>
</dbReference>
<reference evidence="1" key="1">
    <citation type="submission" date="2023-01" db="EMBL/GenBank/DDBJ databases">
        <title>Long-Read Genome Assembly and Gene Model Annotations for the Rodent Malaria Parasite Plasmodium yoelii 17XNL.</title>
        <authorList>
            <person name="Mitchell G.J."/>
            <person name="Sebastian A."/>
            <person name="Albert I."/>
            <person name="Lindner S.E."/>
        </authorList>
    </citation>
    <scope>NUCLEOTIDE SEQUENCE</scope>
    <source>
        <strain evidence="1">17XNL clone 1.1</strain>
    </source>
</reference>
<organism evidence="1 2">
    <name type="scientific">Plasmodium yoelii yoelii</name>
    <dbReference type="NCBI Taxonomy" id="73239"/>
    <lineage>
        <taxon>Eukaryota</taxon>
        <taxon>Sar</taxon>
        <taxon>Alveolata</taxon>
        <taxon>Apicomplexa</taxon>
        <taxon>Aconoidasida</taxon>
        <taxon>Haemosporida</taxon>
        <taxon>Plasmodiidae</taxon>
        <taxon>Plasmodium</taxon>
        <taxon>Plasmodium (Vinckeia)</taxon>
    </lineage>
</organism>
<proteinExistence type="predicted"/>